<dbReference type="Proteomes" id="UP000244682">
    <property type="component" value="Chromosome"/>
</dbReference>
<dbReference type="AlphaFoldDB" id="A0AAU8ZQZ2"/>
<gene>
    <name evidence="1" type="ORF">AM380_18245</name>
</gene>
<protein>
    <recommendedName>
        <fullName evidence="3">Phage protein</fullName>
    </recommendedName>
</protein>
<dbReference type="InterPro" id="IPR019701">
    <property type="entry name" value="Phage_P22_NinX"/>
</dbReference>
<name>A0AAU8ZQZ2_MORMO</name>
<evidence type="ECO:0000313" key="2">
    <source>
        <dbReference type="Proteomes" id="UP000244682"/>
    </source>
</evidence>
<organism evidence="1 2">
    <name type="scientific">Morganella morganii</name>
    <name type="common">Proteus morganii</name>
    <dbReference type="NCBI Taxonomy" id="582"/>
    <lineage>
        <taxon>Bacteria</taxon>
        <taxon>Pseudomonadati</taxon>
        <taxon>Pseudomonadota</taxon>
        <taxon>Gammaproteobacteria</taxon>
        <taxon>Enterobacterales</taxon>
        <taxon>Morganellaceae</taxon>
        <taxon>Morganella</taxon>
    </lineage>
</organism>
<evidence type="ECO:0000313" key="1">
    <source>
        <dbReference type="EMBL" id="AWC95438.1"/>
    </source>
</evidence>
<accession>A0AAU8ZQZ2</accession>
<dbReference type="EMBL" id="CP028956">
    <property type="protein sequence ID" value="AWC95438.1"/>
    <property type="molecule type" value="Genomic_DNA"/>
</dbReference>
<dbReference type="RefSeq" id="WP_108657241.1">
    <property type="nucleotide sequence ID" value="NZ_CP028956.1"/>
</dbReference>
<dbReference type="Pfam" id="PF10765">
    <property type="entry name" value="Phage_P22_NinX"/>
    <property type="match status" value="1"/>
</dbReference>
<proteinExistence type="predicted"/>
<evidence type="ECO:0008006" key="3">
    <source>
        <dbReference type="Google" id="ProtNLM"/>
    </source>
</evidence>
<sequence>MNKYRDKSDFEINKAVAEITIYGDWYLSPTDEQPFTFFNYGINSSKTVELPDYCNNPADAMPIILDNKIDLTHLVGDMVCAKHKEYWCIRKNPYRAGCEVYLLMKDAENEKI</sequence>
<reference evidence="1 2" key="1">
    <citation type="submission" date="2018-04" db="EMBL/GenBank/DDBJ databases">
        <title>Whole genome sequencing of Morganella morganii AR_0133.</title>
        <authorList>
            <person name="Conlan S."/>
            <person name="Thomas P.J."/>
            <person name="Mullikin J."/>
            <person name="Frank K.M."/>
            <person name="Segre J.A."/>
        </authorList>
    </citation>
    <scope>NUCLEOTIDE SEQUENCE [LARGE SCALE GENOMIC DNA]</scope>
    <source>
        <strain evidence="1 2">AR_0133</strain>
    </source>
</reference>